<keyword evidence="2" id="KW-1185">Reference proteome</keyword>
<comment type="caution">
    <text evidence="1">The sequence shown here is derived from an EMBL/GenBank/DDBJ whole genome shotgun (WGS) entry which is preliminary data.</text>
</comment>
<proteinExistence type="predicted"/>
<gene>
    <name evidence="1" type="ORF">RFM51_30230</name>
</gene>
<dbReference type="Proteomes" id="UP001272097">
    <property type="component" value="Unassembled WGS sequence"/>
</dbReference>
<organism evidence="1 2">
    <name type="scientific">Mesorhizobium australafricanum</name>
    <dbReference type="NCBI Taxonomy" id="3072311"/>
    <lineage>
        <taxon>Bacteria</taxon>
        <taxon>Pseudomonadati</taxon>
        <taxon>Pseudomonadota</taxon>
        <taxon>Alphaproteobacteria</taxon>
        <taxon>Hyphomicrobiales</taxon>
        <taxon>Phyllobacteriaceae</taxon>
        <taxon>Mesorhizobium</taxon>
    </lineage>
</organism>
<dbReference type="EMBL" id="JAVIIS010000091">
    <property type="protein sequence ID" value="MDX8443851.1"/>
    <property type="molecule type" value="Genomic_DNA"/>
</dbReference>
<evidence type="ECO:0000313" key="1">
    <source>
        <dbReference type="EMBL" id="MDX8443851.1"/>
    </source>
</evidence>
<evidence type="ECO:0000313" key="2">
    <source>
        <dbReference type="Proteomes" id="UP001272097"/>
    </source>
</evidence>
<protein>
    <submittedName>
        <fullName evidence="1">Uncharacterized protein</fullName>
    </submittedName>
</protein>
<sequence length="70" mass="7860">MTLVETLRAELLIWSVPMEPASDLMWWTASARGIAMCQSVAVESHKVKAVHGEDYHNWPGYRQACLSGSR</sequence>
<accession>A0ABU4X693</accession>
<reference evidence="1 2" key="1">
    <citation type="submission" date="2023-08" db="EMBL/GenBank/DDBJ databases">
        <title>Implementing the SeqCode for naming new Mesorhizobium species isolated from Vachellia karroo root nodules.</title>
        <authorList>
            <person name="Van Lill M."/>
        </authorList>
    </citation>
    <scope>NUCLEOTIDE SEQUENCE [LARGE SCALE GENOMIC DNA]</scope>
    <source>
        <strain evidence="1 2">VK3E</strain>
    </source>
</reference>
<name>A0ABU4X693_9HYPH</name>
<feature type="non-terminal residue" evidence="1">
    <location>
        <position position="70"/>
    </location>
</feature>
<dbReference type="RefSeq" id="WP_320217829.1">
    <property type="nucleotide sequence ID" value="NZ_JAVIIS010000091.1"/>
</dbReference>